<feature type="transmembrane region" description="Helical" evidence="1">
    <location>
        <begin position="25"/>
        <end position="46"/>
    </location>
</feature>
<organism evidence="2 3">
    <name type="scientific">Paraburkholderia podalyriae</name>
    <dbReference type="NCBI Taxonomy" id="1938811"/>
    <lineage>
        <taxon>Bacteria</taxon>
        <taxon>Pseudomonadati</taxon>
        <taxon>Pseudomonadota</taxon>
        <taxon>Betaproteobacteria</taxon>
        <taxon>Burkholderiales</taxon>
        <taxon>Burkholderiaceae</taxon>
        <taxon>Paraburkholderia</taxon>
    </lineage>
</organism>
<dbReference type="EMBL" id="VZQQ01000006">
    <property type="protein sequence ID" value="MBC8746728.1"/>
    <property type="molecule type" value="Genomic_DNA"/>
</dbReference>
<keyword evidence="1" id="KW-0812">Transmembrane</keyword>
<evidence type="ECO:0000256" key="1">
    <source>
        <dbReference type="SAM" id="Phobius"/>
    </source>
</evidence>
<accession>A0ABR7PK22</accession>
<keyword evidence="3" id="KW-1185">Reference proteome</keyword>
<gene>
    <name evidence="2" type="ORF">F6X42_08925</name>
</gene>
<evidence type="ECO:0000313" key="2">
    <source>
        <dbReference type="EMBL" id="MBC8746728.1"/>
    </source>
</evidence>
<name>A0ABR7PK22_9BURK</name>
<sequence>MRRPALDIGSHGRASACGGSSLIEVMLAVVLVAVSALGLVAAQVWTAREARAMTLRESAAWIADSIAEATSTPSSGDAALNQWRVRASALLPHGEASIGASGEVATARVTWASVRDRPTAGDMIAQPAQPCGDVDAPVGSSCVALAFAK</sequence>
<dbReference type="RefSeq" id="WP_187633832.1">
    <property type="nucleotide sequence ID" value="NZ_VZQQ01000006.1"/>
</dbReference>
<keyword evidence="1" id="KW-1133">Transmembrane helix</keyword>
<protein>
    <submittedName>
        <fullName evidence="2">Uncharacterized protein</fullName>
    </submittedName>
</protein>
<keyword evidence="1" id="KW-0472">Membrane</keyword>
<evidence type="ECO:0000313" key="3">
    <source>
        <dbReference type="Proteomes" id="UP000736373"/>
    </source>
</evidence>
<dbReference type="Proteomes" id="UP000736373">
    <property type="component" value="Unassembled WGS sequence"/>
</dbReference>
<proteinExistence type="predicted"/>
<reference evidence="2 3" key="1">
    <citation type="submission" date="2019-09" db="EMBL/GenBank/DDBJ databases">
        <title>Paraburkholderia podalyriae sp. nov., A South African Podalyria-associated rhizobium.</title>
        <authorList>
            <person name="Mavima L."/>
            <person name="Beukes C.W."/>
            <person name="Palmer M."/>
            <person name="De Meyer S.E."/>
            <person name="James E.K."/>
            <person name="Maluk M."/>
            <person name="Avontuur J.R."/>
            <person name="Chan W.Y."/>
            <person name="Venter S.N."/>
            <person name="Steenkamp E.T."/>
        </authorList>
    </citation>
    <scope>NUCLEOTIDE SEQUENCE [LARGE SCALE GENOMIC DNA]</scope>
    <source>
        <strain evidence="2 3">WC7.3b</strain>
    </source>
</reference>
<comment type="caution">
    <text evidence="2">The sequence shown here is derived from an EMBL/GenBank/DDBJ whole genome shotgun (WGS) entry which is preliminary data.</text>
</comment>